<evidence type="ECO:0000256" key="1">
    <source>
        <dbReference type="SAM" id="SignalP"/>
    </source>
</evidence>
<accession>A0A857LSR0</accession>
<name>A0A857LSR0_9ACTN</name>
<gene>
    <name evidence="2" type="ORF">GII30_22725</name>
</gene>
<keyword evidence="1" id="KW-0732">Signal</keyword>
<organism evidence="2">
    <name type="scientific">Gordonia amarae</name>
    <dbReference type="NCBI Taxonomy" id="36821"/>
    <lineage>
        <taxon>Bacteria</taxon>
        <taxon>Bacillati</taxon>
        <taxon>Actinomycetota</taxon>
        <taxon>Actinomycetes</taxon>
        <taxon>Mycobacteriales</taxon>
        <taxon>Gordoniaceae</taxon>
        <taxon>Gordonia</taxon>
    </lineage>
</organism>
<feature type="signal peptide" evidence="1">
    <location>
        <begin position="1"/>
        <end position="20"/>
    </location>
</feature>
<evidence type="ECO:0000313" key="2">
    <source>
        <dbReference type="EMBL" id="QHN41595.1"/>
    </source>
</evidence>
<protein>
    <submittedName>
        <fullName evidence="2">Uncharacterized protein</fullName>
    </submittedName>
</protein>
<proteinExistence type="predicted"/>
<dbReference type="EMBL" id="CP045810">
    <property type="protein sequence ID" value="QHN41595.1"/>
    <property type="molecule type" value="Genomic_DNA"/>
</dbReference>
<dbReference type="Gene3D" id="2.60.40.2880">
    <property type="entry name" value="MmpS1-5, C-terminal soluble domain"/>
    <property type="match status" value="1"/>
</dbReference>
<dbReference type="AlphaFoldDB" id="A0A857LSR0"/>
<dbReference type="InterPro" id="IPR038468">
    <property type="entry name" value="MmpS_C"/>
</dbReference>
<feature type="chain" id="PRO_5039027622" evidence="1">
    <location>
        <begin position="21"/>
        <end position="137"/>
    </location>
</feature>
<sequence>MHKKQFVAATAITAAATANIAIGVGTVAASTDNPTAGDRVTYVFISDVADNMSSNWFNADNDQSSLTTTYLPKYGKYSRSSGAKLYSGTKSFTSRSTYQLAAGAIQTGGYYAECRVLINGVQVSADSATGRYALAVC</sequence>
<reference evidence="2" key="1">
    <citation type="journal article" date="2021" name="Nat. Microbiol.">
        <title>Cocultivation of an ultrasmall environmental parasitic bacterium with lytic ability against bacteria associated with wastewater foams.</title>
        <authorList>
            <person name="Batinovic S."/>
            <person name="Rose J.J.A."/>
            <person name="Ratcliffe J."/>
            <person name="Seviour R.J."/>
            <person name="Petrovski S."/>
        </authorList>
    </citation>
    <scope>NUCLEOTIDE SEQUENCE</scope>
    <source>
        <strain evidence="2">CON44</strain>
    </source>
</reference>
<dbReference type="RefSeq" id="WP_005183608.1">
    <property type="nucleotide sequence ID" value="NZ_CP045804.1"/>
</dbReference>